<proteinExistence type="predicted"/>
<protein>
    <submittedName>
        <fullName evidence="1">DUF445 domain-containing protein</fullName>
    </submittedName>
</protein>
<sequence>MMQLSPADQKRAADLRRMRMLATGLLVFAAVLYILTLRDTRHGWLGWVNAGSEAAMVGALADWFAVTAIFRHPLGIPVPHTALIKRRKDELGRSLQDFVTNNFLTPDIFRERVREAQLPMRAGEWLADGGNRRRALAQGVRGGRAMLGRIEDDDVAGVVTDTLVPRLVAEPFSPAAGQLLEGVVSDKAHEPVVDMLARELHEWLRRNPEKARDVIGERAPQWTPRWLDKQMVDYGYQQALEWSMAVRMKTEHPARIALTNFLAKLSDDLQNDPKVMTKAESLKQRLLENPGVAPAVVNVWHSVRGSLEAAMDSPDSALWLRADEWLARASEQLRTDAELRATVDNRIEDVVGFLVETYGTELASVISTTVDRWDADEASDRIELFVGRDLQFIRINGTVVGALAGLLIHAISQLA</sequence>
<reference evidence="2" key="1">
    <citation type="journal article" date="2019" name="Int. J. Syst. Evol. Microbiol.">
        <title>The Global Catalogue of Microorganisms (GCM) 10K type strain sequencing project: providing services to taxonomists for standard genome sequencing and annotation.</title>
        <authorList>
            <consortium name="The Broad Institute Genomics Platform"/>
            <consortium name="The Broad Institute Genome Sequencing Center for Infectious Disease"/>
            <person name="Wu L."/>
            <person name="Ma J."/>
        </authorList>
    </citation>
    <scope>NUCLEOTIDE SEQUENCE [LARGE SCALE GENOMIC DNA]</scope>
    <source>
        <strain evidence="2">CGMCC 1.15277</strain>
    </source>
</reference>
<gene>
    <name evidence="1" type="ORF">ACFP57_00350</name>
</gene>
<dbReference type="EMBL" id="JBHSUA010000002">
    <property type="protein sequence ID" value="MFC6395447.1"/>
    <property type="molecule type" value="Genomic_DNA"/>
</dbReference>
<dbReference type="Pfam" id="PF04286">
    <property type="entry name" value="DUF445"/>
    <property type="match status" value="1"/>
</dbReference>
<comment type="caution">
    <text evidence="1">The sequence shown here is derived from an EMBL/GenBank/DDBJ whole genome shotgun (WGS) entry which is preliminary data.</text>
</comment>
<dbReference type="RefSeq" id="WP_343886691.1">
    <property type="nucleotide sequence ID" value="NZ_BAAAKI010000017.1"/>
</dbReference>
<dbReference type="PANTHER" id="PTHR38442">
    <property type="entry name" value="INNER MEMBRANE PROTEIN-RELATED"/>
    <property type="match status" value="1"/>
</dbReference>
<accession>A0ABW1WZR8</accession>
<dbReference type="Proteomes" id="UP001596266">
    <property type="component" value="Unassembled WGS sequence"/>
</dbReference>
<dbReference type="InterPro" id="IPR007383">
    <property type="entry name" value="DUF445"/>
</dbReference>
<keyword evidence="2" id="KW-1185">Reference proteome</keyword>
<organism evidence="1 2">
    <name type="scientific">Luteococcus sanguinis</name>
    <dbReference type="NCBI Taxonomy" id="174038"/>
    <lineage>
        <taxon>Bacteria</taxon>
        <taxon>Bacillati</taxon>
        <taxon>Actinomycetota</taxon>
        <taxon>Actinomycetes</taxon>
        <taxon>Propionibacteriales</taxon>
        <taxon>Propionibacteriaceae</taxon>
        <taxon>Luteococcus</taxon>
    </lineage>
</organism>
<name>A0ABW1WZR8_9ACTN</name>
<evidence type="ECO:0000313" key="2">
    <source>
        <dbReference type="Proteomes" id="UP001596266"/>
    </source>
</evidence>
<evidence type="ECO:0000313" key="1">
    <source>
        <dbReference type="EMBL" id="MFC6395447.1"/>
    </source>
</evidence>
<dbReference type="PANTHER" id="PTHR38442:SF1">
    <property type="entry name" value="INNER MEMBRANE PROTEIN"/>
    <property type="match status" value="1"/>
</dbReference>